<comment type="caution">
    <text evidence="2">The sequence shown here is derived from an EMBL/GenBank/DDBJ whole genome shotgun (WGS) entry which is preliminary data.</text>
</comment>
<name>A0A922MNR3_SPOEX</name>
<feature type="region of interest" description="Disordered" evidence="1">
    <location>
        <begin position="256"/>
        <end position="327"/>
    </location>
</feature>
<reference evidence="2" key="1">
    <citation type="journal article" date="2021" name="G3 (Bethesda)">
        <title>Genome and transcriptome analysis of the beet armyworm Spodoptera exigua reveals targets for pest control. .</title>
        <authorList>
            <person name="Simon S."/>
            <person name="Breeschoten T."/>
            <person name="Jansen H.J."/>
            <person name="Dirks R.P."/>
            <person name="Schranz M.E."/>
            <person name="Ros V.I.D."/>
        </authorList>
    </citation>
    <scope>NUCLEOTIDE SEQUENCE</scope>
    <source>
        <strain evidence="2">TB_SE_WUR_2020</strain>
    </source>
</reference>
<dbReference type="AlphaFoldDB" id="A0A922MNR3"/>
<sequence length="389" mass="43735">MAVVLWKNFESKAQQTTNLHEEVGNEMARLNHIFLGILILQIYAHAAPSDVSKIEEIAKVEIADQNVELVDPNLKEADPKLEEANSKIEDADPKLDEKTKNVKSDKNSTDTQRQKRWYNPYGFPPINPLIYPSYNKRDEGQNTGYYGQDPLVQIHRQIQEIANIVRQPPPPPPPLHHIPIFFPVLFIPRGDCNCNPNPAPGPETTTESDKNGTTPSIMNRWPVMEDTRQNWGFVVNETDGDSEVGVEFSRPISFDPIRLNRPMRPQPPVEHGSVQSDSNKKDDQPQSEAPMPETPASRPPTRPPPSTRPPPLNRPQSSSPFDYKPTPLAPPSRCDGAILTCCHQSQVVYECFAIQGCPDLSGYGSPCDPTLILTVIERFQTFYGQRNNY</sequence>
<gene>
    <name evidence="2" type="ORF">HF086_018102</name>
</gene>
<accession>A0A922MNR3</accession>
<evidence type="ECO:0000313" key="3">
    <source>
        <dbReference type="Proteomes" id="UP000814243"/>
    </source>
</evidence>
<dbReference type="Proteomes" id="UP000814243">
    <property type="component" value="Unassembled WGS sequence"/>
</dbReference>
<organism evidence="2 3">
    <name type="scientific">Spodoptera exigua</name>
    <name type="common">Beet armyworm</name>
    <name type="synonym">Noctua fulgens</name>
    <dbReference type="NCBI Taxonomy" id="7107"/>
    <lineage>
        <taxon>Eukaryota</taxon>
        <taxon>Metazoa</taxon>
        <taxon>Ecdysozoa</taxon>
        <taxon>Arthropoda</taxon>
        <taxon>Hexapoda</taxon>
        <taxon>Insecta</taxon>
        <taxon>Pterygota</taxon>
        <taxon>Neoptera</taxon>
        <taxon>Endopterygota</taxon>
        <taxon>Lepidoptera</taxon>
        <taxon>Glossata</taxon>
        <taxon>Ditrysia</taxon>
        <taxon>Noctuoidea</taxon>
        <taxon>Noctuidae</taxon>
        <taxon>Amphipyrinae</taxon>
        <taxon>Spodoptera</taxon>
    </lineage>
</organism>
<feature type="region of interest" description="Disordered" evidence="1">
    <location>
        <begin position="73"/>
        <end position="118"/>
    </location>
</feature>
<proteinExistence type="predicted"/>
<feature type="compositionally biased region" description="Pro residues" evidence="1">
    <location>
        <begin position="297"/>
        <end position="313"/>
    </location>
</feature>
<protein>
    <submittedName>
        <fullName evidence="2">Uncharacterized protein</fullName>
    </submittedName>
</protein>
<evidence type="ECO:0000313" key="2">
    <source>
        <dbReference type="EMBL" id="KAH9640436.1"/>
    </source>
</evidence>
<evidence type="ECO:0000256" key="1">
    <source>
        <dbReference type="SAM" id="MobiDB-lite"/>
    </source>
</evidence>
<feature type="region of interest" description="Disordered" evidence="1">
    <location>
        <begin position="195"/>
        <end position="218"/>
    </location>
</feature>
<feature type="compositionally biased region" description="Basic and acidic residues" evidence="1">
    <location>
        <begin position="73"/>
        <end position="108"/>
    </location>
</feature>
<dbReference type="EMBL" id="JACEFF010000281">
    <property type="protein sequence ID" value="KAH9640436.1"/>
    <property type="molecule type" value="Genomic_DNA"/>
</dbReference>